<sequence>MNESMQTQSINTQPQSPNQTYIHESLEHIDQNSSEHNHEFASVSRKQKGKQKED</sequence>
<feature type="non-terminal residue" evidence="1">
    <location>
        <position position="54"/>
    </location>
</feature>
<evidence type="ECO:0000313" key="2">
    <source>
        <dbReference type="Proteomes" id="UP000789920"/>
    </source>
</evidence>
<proteinExistence type="predicted"/>
<name>A0ACA9QV61_9GLOM</name>
<dbReference type="EMBL" id="CAJVQC010038210">
    <property type="protein sequence ID" value="CAG8765603.1"/>
    <property type="molecule type" value="Genomic_DNA"/>
</dbReference>
<reference evidence="1" key="1">
    <citation type="submission" date="2021-06" db="EMBL/GenBank/DDBJ databases">
        <authorList>
            <person name="Kallberg Y."/>
            <person name="Tangrot J."/>
            <person name="Rosling A."/>
        </authorList>
    </citation>
    <scope>NUCLEOTIDE SEQUENCE</scope>
    <source>
        <strain evidence="1">MA461A</strain>
    </source>
</reference>
<keyword evidence="2" id="KW-1185">Reference proteome</keyword>
<protein>
    <submittedName>
        <fullName evidence="1">34081_t:CDS:1</fullName>
    </submittedName>
</protein>
<comment type="caution">
    <text evidence="1">The sequence shown here is derived from an EMBL/GenBank/DDBJ whole genome shotgun (WGS) entry which is preliminary data.</text>
</comment>
<gene>
    <name evidence="1" type="ORF">RPERSI_LOCUS15757</name>
</gene>
<accession>A0ACA9QV61</accession>
<evidence type="ECO:0000313" key="1">
    <source>
        <dbReference type="EMBL" id="CAG8765603.1"/>
    </source>
</evidence>
<dbReference type="Proteomes" id="UP000789920">
    <property type="component" value="Unassembled WGS sequence"/>
</dbReference>
<organism evidence="1 2">
    <name type="scientific">Racocetra persica</name>
    <dbReference type="NCBI Taxonomy" id="160502"/>
    <lineage>
        <taxon>Eukaryota</taxon>
        <taxon>Fungi</taxon>
        <taxon>Fungi incertae sedis</taxon>
        <taxon>Mucoromycota</taxon>
        <taxon>Glomeromycotina</taxon>
        <taxon>Glomeromycetes</taxon>
        <taxon>Diversisporales</taxon>
        <taxon>Gigasporaceae</taxon>
        <taxon>Racocetra</taxon>
    </lineage>
</organism>